<feature type="region of interest" description="Disordered" evidence="1">
    <location>
        <begin position="73"/>
        <end position="103"/>
    </location>
</feature>
<name>A0A387HQ12_9ACTN</name>
<dbReference type="PANTHER" id="PTHR46637:SF1">
    <property type="entry name" value="BLL5188 PROTEIN"/>
    <property type="match status" value="1"/>
</dbReference>
<dbReference type="Pfam" id="PF13340">
    <property type="entry name" value="DUF4096"/>
    <property type="match status" value="1"/>
</dbReference>
<evidence type="ECO:0000256" key="1">
    <source>
        <dbReference type="SAM" id="MobiDB-lite"/>
    </source>
</evidence>
<feature type="domain" description="Insertion element IS402-like" evidence="2">
    <location>
        <begin position="10"/>
        <end position="40"/>
    </location>
</feature>
<evidence type="ECO:0000313" key="4">
    <source>
        <dbReference type="Proteomes" id="UP000271554"/>
    </source>
</evidence>
<dbReference type="Proteomes" id="UP000271554">
    <property type="component" value="Chromosome"/>
</dbReference>
<organism evidence="3 4">
    <name type="scientific">Streptomyces hundungensis</name>
    <dbReference type="NCBI Taxonomy" id="1077946"/>
    <lineage>
        <taxon>Bacteria</taxon>
        <taxon>Bacillati</taxon>
        <taxon>Actinomycetota</taxon>
        <taxon>Actinomycetes</taxon>
        <taxon>Kitasatosporales</taxon>
        <taxon>Streptomycetaceae</taxon>
        <taxon>Streptomyces</taxon>
    </lineage>
</organism>
<evidence type="ECO:0000259" key="2">
    <source>
        <dbReference type="Pfam" id="PF13340"/>
    </source>
</evidence>
<keyword evidence="4" id="KW-1185">Reference proteome</keyword>
<proteinExistence type="predicted"/>
<dbReference type="InterPro" id="IPR052909">
    <property type="entry name" value="Transposase_6_like"/>
</dbReference>
<sequence>MGFGGGCGRAPWRDVPPEYGPWQTVYGLLPRWQREGVWARALALLQARADAAGLIVWEVSVDSTVCRAHQHAAGARRDGAGQEEPPVGVVGEPADHGLGRSRGGFSTKIHLSCEQGQKPLSCR</sequence>
<gene>
    <name evidence="3" type="ORF">DWB77_07337</name>
</gene>
<dbReference type="AlphaFoldDB" id="A0A387HQ12"/>
<dbReference type="KEGG" id="shun:DWB77_07337"/>
<dbReference type="EMBL" id="CP032698">
    <property type="protein sequence ID" value="AYG85121.1"/>
    <property type="molecule type" value="Genomic_DNA"/>
</dbReference>
<protein>
    <recommendedName>
        <fullName evidence="2">Insertion element IS402-like domain-containing protein</fullName>
    </recommendedName>
</protein>
<dbReference type="PANTHER" id="PTHR46637">
    <property type="entry name" value="TIS1421-TRANSPOSASE PROTEIN A"/>
    <property type="match status" value="1"/>
</dbReference>
<reference evidence="3 4" key="1">
    <citation type="submission" date="2018-10" db="EMBL/GenBank/DDBJ databases">
        <title>Relationship between Morphology and Antimicrobial Activity in Streptomyces.</title>
        <authorList>
            <person name="Kang H.J."/>
            <person name="Kim S.B."/>
        </authorList>
    </citation>
    <scope>NUCLEOTIDE SEQUENCE [LARGE SCALE GENOMIC DNA]</scope>
    <source>
        <strain evidence="3 4">BH38</strain>
    </source>
</reference>
<dbReference type="InterPro" id="IPR025161">
    <property type="entry name" value="IS402-like_dom"/>
</dbReference>
<accession>A0A387HQ12</accession>
<evidence type="ECO:0000313" key="3">
    <source>
        <dbReference type="EMBL" id="AYG85121.1"/>
    </source>
</evidence>